<dbReference type="PANTHER" id="PTHR32234:SF0">
    <property type="entry name" value="THIOL:DISULFIDE INTERCHANGE PROTEIN DSBD"/>
    <property type="match status" value="1"/>
</dbReference>
<sequence>MNKQGIIFVVVLVGAFVIFNGLKNLSKDVSLNDWLSQAEGYGEAITQHQQSGKPIAVLFYTDWCGSCKVFKAEILASPDVVDFMKHKMLAVKINPERDMNSANLAKQFGVIGYPMLFVVREGGADIQWIRKTSRITTEQFITQMQKAIE</sequence>
<dbReference type="SUPFAM" id="SSF52833">
    <property type="entry name" value="Thioredoxin-like"/>
    <property type="match status" value="1"/>
</dbReference>
<dbReference type="PROSITE" id="PS51352">
    <property type="entry name" value="THIOREDOXIN_2"/>
    <property type="match status" value="1"/>
</dbReference>
<evidence type="ECO:0000259" key="2">
    <source>
        <dbReference type="PROSITE" id="PS51352"/>
    </source>
</evidence>
<dbReference type="Pfam" id="PF13899">
    <property type="entry name" value="Thioredoxin_7"/>
    <property type="match status" value="1"/>
</dbReference>
<evidence type="ECO:0000313" key="3">
    <source>
        <dbReference type="EMBL" id="VAW48279.1"/>
    </source>
</evidence>
<accession>A0A3B0WFW0</accession>
<dbReference type="InterPro" id="IPR036249">
    <property type="entry name" value="Thioredoxin-like_sf"/>
</dbReference>
<name>A0A3B0WFW0_9ZZZZ</name>
<reference evidence="3" key="1">
    <citation type="submission" date="2018-06" db="EMBL/GenBank/DDBJ databases">
        <authorList>
            <person name="Zhirakovskaya E."/>
        </authorList>
    </citation>
    <scope>NUCLEOTIDE SEQUENCE</scope>
</reference>
<gene>
    <name evidence="3" type="ORF">MNBD_GAMMA04-1311</name>
</gene>
<dbReference type="Gene3D" id="3.40.30.10">
    <property type="entry name" value="Glutaredoxin"/>
    <property type="match status" value="1"/>
</dbReference>
<feature type="transmembrane region" description="Helical" evidence="1">
    <location>
        <begin position="6"/>
        <end position="22"/>
    </location>
</feature>
<dbReference type="EMBL" id="UOFB01000251">
    <property type="protein sequence ID" value="VAW48279.1"/>
    <property type="molecule type" value="Genomic_DNA"/>
</dbReference>
<dbReference type="PANTHER" id="PTHR32234">
    <property type="entry name" value="THIOL:DISULFIDE INTERCHANGE PROTEIN DSBD"/>
    <property type="match status" value="1"/>
</dbReference>
<keyword evidence="1" id="KW-0812">Transmembrane</keyword>
<dbReference type="InterPro" id="IPR013766">
    <property type="entry name" value="Thioredoxin_domain"/>
</dbReference>
<proteinExistence type="predicted"/>
<dbReference type="GO" id="GO:0015035">
    <property type="term" value="F:protein-disulfide reductase activity"/>
    <property type="evidence" value="ECO:0007669"/>
    <property type="project" value="TreeGrafter"/>
</dbReference>
<keyword evidence="1" id="KW-1133">Transmembrane helix</keyword>
<feature type="domain" description="Thioredoxin" evidence="2">
    <location>
        <begin position="11"/>
        <end position="149"/>
    </location>
</feature>
<evidence type="ECO:0000256" key="1">
    <source>
        <dbReference type="SAM" id="Phobius"/>
    </source>
</evidence>
<keyword evidence="1" id="KW-0472">Membrane</keyword>
<dbReference type="AlphaFoldDB" id="A0A3B0WFW0"/>
<organism evidence="3">
    <name type="scientific">hydrothermal vent metagenome</name>
    <dbReference type="NCBI Taxonomy" id="652676"/>
    <lineage>
        <taxon>unclassified sequences</taxon>
        <taxon>metagenomes</taxon>
        <taxon>ecological metagenomes</taxon>
    </lineage>
</organism>
<protein>
    <recommendedName>
        <fullName evidence="2">Thioredoxin domain-containing protein</fullName>
    </recommendedName>
</protein>
<dbReference type="GO" id="GO:0045454">
    <property type="term" value="P:cell redox homeostasis"/>
    <property type="evidence" value="ECO:0007669"/>
    <property type="project" value="TreeGrafter"/>
</dbReference>